<organism evidence="1">
    <name type="scientific">Solanum chacoense</name>
    <name type="common">Chaco potato</name>
    <dbReference type="NCBI Taxonomy" id="4108"/>
    <lineage>
        <taxon>Eukaryota</taxon>
        <taxon>Viridiplantae</taxon>
        <taxon>Streptophyta</taxon>
        <taxon>Embryophyta</taxon>
        <taxon>Tracheophyta</taxon>
        <taxon>Spermatophyta</taxon>
        <taxon>Magnoliopsida</taxon>
        <taxon>eudicotyledons</taxon>
        <taxon>Gunneridae</taxon>
        <taxon>Pentapetalae</taxon>
        <taxon>asterids</taxon>
        <taxon>lamiids</taxon>
        <taxon>Solanales</taxon>
        <taxon>Solanaceae</taxon>
        <taxon>Solanoideae</taxon>
        <taxon>Solaneae</taxon>
        <taxon>Solanum</taxon>
    </lineage>
</organism>
<reference evidence="1" key="1">
    <citation type="submission" date="2015-12" db="EMBL/GenBank/DDBJ databases">
        <title>Gene expression during late stages of embryo sac development: a critical building block for successful pollen-pistil interactions.</title>
        <authorList>
            <person name="Liu Y."/>
            <person name="Joly V."/>
            <person name="Sabar M."/>
            <person name="Matton D.P."/>
        </authorList>
    </citation>
    <scope>NUCLEOTIDE SEQUENCE</scope>
</reference>
<protein>
    <submittedName>
        <fullName evidence="1">Putative ovule protein</fullName>
    </submittedName>
</protein>
<dbReference type="AlphaFoldDB" id="A0A0V0HUH8"/>
<sequence length="67" mass="7035">MFIIYLSRLGLSNGRAGLKSEILKLVETEIGLGPDPLKFTVGSNGLGSNGLKNGLGLDPPNLTLLIQ</sequence>
<dbReference type="EMBL" id="GEDG01014921">
    <property type="protein sequence ID" value="JAP23949.1"/>
    <property type="molecule type" value="Transcribed_RNA"/>
</dbReference>
<proteinExistence type="predicted"/>
<evidence type="ECO:0000313" key="1">
    <source>
        <dbReference type="EMBL" id="JAP23949.1"/>
    </source>
</evidence>
<accession>A0A0V0HUH8</accession>
<name>A0A0V0HUH8_SOLCH</name>